<protein>
    <recommendedName>
        <fullName evidence="1">Transcription regulator PadR N-terminal domain-containing protein</fullName>
    </recommendedName>
</protein>
<reference evidence="2 3" key="1">
    <citation type="submission" date="2015-09" db="EMBL/GenBank/DDBJ databases">
        <title>Genome sequencing project for genomic taxonomy and phylogenomics of Bacillus-like bacteria.</title>
        <authorList>
            <person name="Liu B."/>
            <person name="Wang J."/>
            <person name="Zhu Y."/>
            <person name="Liu G."/>
            <person name="Chen Q."/>
            <person name="Chen Z."/>
            <person name="Lan J."/>
            <person name="Che J."/>
            <person name="Ge C."/>
            <person name="Shi H."/>
            <person name="Pan Z."/>
            <person name="Liu X."/>
        </authorList>
    </citation>
    <scope>NUCLEOTIDE SEQUENCE [LARGE SCALE GENOMIC DNA]</scope>
    <source>
        <strain evidence="2 3">LMG 18435</strain>
    </source>
</reference>
<feature type="domain" description="Transcription regulator PadR N-terminal" evidence="1">
    <location>
        <begin position="6"/>
        <end position="81"/>
    </location>
</feature>
<accession>A0A0Q3TK76</accession>
<evidence type="ECO:0000313" key="3">
    <source>
        <dbReference type="Proteomes" id="UP000051888"/>
    </source>
</evidence>
<dbReference type="Gene3D" id="1.10.10.10">
    <property type="entry name" value="Winged helix-like DNA-binding domain superfamily/Winged helix DNA-binding domain"/>
    <property type="match status" value="1"/>
</dbReference>
<dbReference type="Proteomes" id="UP000051888">
    <property type="component" value="Unassembled WGS sequence"/>
</dbReference>
<evidence type="ECO:0000313" key="2">
    <source>
        <dbReference type="EMBL" id="KQL54392.1"/>
    </source>
</evidence>
<sequence length="191" mass="22564">MYELLVLSLLMKFPLHAYLISKIANDTIGPWESVSRGTLSTMLNKLDKAGLIEEANPKKVPFPTERPSRTFQITTKGKARFYELMMDTEKNPGNYSKIFHNKAISMEFLSKEDQYYLVNHYIKYCQKAIDHIKKQQFEFDENPEQVESMKNTSFYGTIRSLMELQLKQWELELQWSYQLKEQINTSIKNEK</sequence>
<dbReference type="PATRIC" id="fig|157838.3.peg.2979"/>
<dbReference type="SUPFAM" id="SSF46785">
    <property type="entry name" value="Winged helix' DNA-binding domain"/>
    <property type="match status" value="1"/>
</dbReference>
<proteinExistence type="predicted"/>
<dbReference type="InterPro" id="IPR036388">
    <property type="entry name" value="WH-like_DNA-bd_sf"/>
</dbReference>
<organism evidence="2 3">
    <name type="scientific">Heyndrickxia shackletonii</name>
    <dbReference type="NCBI Taxonomy" id="157838"/>
    <lineage>
        <taxon>Bacteria</taxon>
        <taxon>Bacillati</taxon>
        <taxon>Bacillota</taxon>
        <taxon>Bacilli</taxon>
        <taxon>Bacillales</taxon>
        <taxon>Bacillaceae</taxon>
        <taxon>Heyndrickxia</taxon>
    </lineage>
</organism>
<evidence type="ECO:0000259" key="1">
    <source>
        <dbReference type="Pfam" id="PF03551"/>
    </source>
</evidence>
<dbReference type="OrthoDB" id="2374094at2"/>
<keyword evidence="3" id="KW-1185">Reference proteome</keyword>
<dbReference type="RefSeq" id="WP_055740160.1">
    <property type="nucleotide sequence ID" value="NZ_JAAIWL010000008.1"/>
</dbReference>
<dbReference type="Pfam" id="PF03551">
    <property type="entry name" value="PadR"/>
    <property type="match status" value="1"/>
</dbReference>
<name>A0A0Q3TK76_9BACI</name>
<dbReference type="InterPro" id="IPR005149">
    <property type="entry name" value="Tscrpt_reg_PadR_N"/>
</dbReference>
<dbReference type="AlphaFoldDB" id="A0A0Q3TK76"/>
<gene>
    <name evidence="2" type="ORF">AN964_13390</name>
</gene>
<dbReference type="EMBL" id="LJJC01000004">
    <property type="protein sequence ID" value="KQL54392.1"/>
    <property type="molecule type" value="Genomic_DNA"/>
</dbReference>
<dbReference type="InterPro" id="IPR036390">
    <property type="entry name" value="WH_DNA-bd_sf"/>
</dbReference>
<dbReference type="STRING" id="157838.AN964_13390"/>
<comment type="caution">
    <text evidence="2">The sequence shown here is derived from an EMBL/GenBank/DDBJ whole genome shotgun (WGS) entry which is preliminary data.</text>
</comment>